<dbReference type="EMBL" id="JBHSMQ010000014">
    <property type="protein sequence ID" value="MFC5457926.1"/>
    <property type="molecule type" value="Genomic_DNA"/>
</dbReference>
<evidence type="ECO:0008006" key="3">
    <source>
        <dbReference type="Google" id="ProtNLM"/>
    </source>
</evidence>
<protein>
    <recommendedName>
        <fullName evidence="3">Septal ring lytic transglycosylase RlpA family lipoprotein</fullName>
    </recommendedName>
</protein>
<name>A0ABW0KZ93_9BACT</name>
<accession>A0ABW0KZ93</accession>
<organism evidence="1 2">
    <name type="scientific">Prosthecobacter fluviatilis</name>
    <dbReference type="NCBI Taxonomy" id="445931"/>
    <lineage>
        <taxon>Bacteria</taxon>
        <taxon>Pseudomonadati</taxon>
        <taxon>Verrucomicrobiota</taxon>
        <taxon>Verrucomicrobiia</taxon>
        <taxon>Verrucomicrobiales</taxon>
        <taxon>Verrucomicrobiaceae</taxon>
        <taxon>Prosthecobacter</taxon>
    </lineage>
</organism>
<reference evidence="2" key="1">
    <citation type="journal article" date="2019" name="Int. J. Syst. Evol. Microbiol.">
        <title>The Global Catalogue of Microorganisms (GCM) 10K type strain sequencing project: providing services to taxonomists for standard genome sequencing and annotation.</title>
        <authorList>
            <consortium name="The Broad Institute Genomics Platform"/>
            <consortium name="The Broad Institute Genome Sequencing Center for Infectious Disease"/>
            <person name="Wu L."/>
            <person name="Ma J."/>
        </authorList>
    </citation>
    <scope>NUCLEOTIDE SEQUENCE [LARGE SCALE GENOMIC DNA]</scope>
    <source>
        <strain evidence="2">CGMCC 4.1469</strain>
    </source>
</reference>
<evidence type="ECO:0000313" key="1">
    <source>
        <dbReference type="EMBL" id="MFC5457926.1"/>
    </source>
</evidence>
<keyword evidence="2" id="KW-1185">Reference proteome</keyword>
<sequence length="79" mass="8360">MKRTNPASIVLGICTLLSVSCGTVPDANGTYNGKPVLTRASHPSGGSMREVKGGTYLGRRYFTPPGSKSGLQWIDVYGQ</sequence>
<dbReference type="RefSeq" id="WP_377171754.1">
    <property type="nucleotide sequence ID" value="NZ_JBHSMQ010000014.1"/>
</dbReference>
<dbReference type="Proteomes" id="UP001596052">
    <property type="component" value="Unassembled WGS sequence"/>
</dbReference>
<comment type="caution">
    <text evidence="1">The sequence shown here is derived from an EMBL/GenBank/DDBJ whole genome shotgun (WGS) entry which is preliminary data.</text>
</comment>
<gene>
    <name evidence="1" type="ORF">ACFQDI_23855</name>
</gene>
<evidence type="ECO:0000313" key="2">
    <source>
        <dbReference type="Proteomes" id="UP001596052"/>
    </source>
</evidence>
<dbReference type="PROSITE" id="PS51257">
    <property type="entry name" value="PROKAR_LIPOPROTEIN"/>
    <property type="match status" value="1"/>
</dbReference>
<proteinExistence type="predicted"/>